<reference evidence="2" key="1">
    <citation type="journal article" date="2014" name="Int. J. Syst. Evol. Microbiol.">
        <title>Complete genome sequence of Corynebacterium casei LMG S-19264T (=DSM 44701T), isolated from a smear-ripened cheese.</title>
        <authorList>
            <consortium name="US DOE Joint Genome Institute (JGI-PGF)"/>
            <person name="Walter F."/>
            <person name="Albersmeier A."/>
            <person name="Kalinowski J."/>
            <person name="Ruckert C."/>
        </authorList>
    </citation>
    <scope>NUCLEOTIDE SEQUENCE</scope>
    <source>
        <strain evidence="2">CGMCC 1.12754</strain>
    </source>
</reference>
<evidence type="ECO:0000256" key="1">
    <source>
        <dbReference type="SAM" id="Phobius"/>
    </source>
</evidence>
<evidence type="ECO:0000313" key="2">
    <source>
        <dbReference type="EMBL" id="GGG74913.1"/>
    </source>
</evidence>
<dbReference type="Proteomes" id="UP000622860">
    <property type="component" value="Unassembled WGS sequence"/>
</dbReference>
<sequence>MLIPFLFYALFILLIFNSLTQRFCLKMEMNNHKQSRTFRMINIMVIILLVSSYVKVLNVVS</sequence>
<dbReference type="AlphaFoldDB" id="A0A917HDJ9"/>
<protein>
    <submittedName>
        <fullName evidence="2">Uncharacterized protein</fullName>
    </submittedName>
</protein>
<name>A0A917HDJ9_9BACI</name>
<feature type="transmembrane region" description="Helical" evidence="1">
    <location>
        <begin position="37"/>
        <end position="54"/>
    </location>
</feature>
<comment type="caution">
    <text evidence="2">The sequence shown here is derived from an EMBL/GenBank/DDBJ whole genome shotgun (WGS) entry which is preliminary data.</text>
</comment>
<keyword evidence="3" id="KW-1185">Reference proteome</keyword>
<gene>
    <name evidence="2" type="ORF">GCM10011398_19590</name>
</gene>
<dbReference type="RefSeq" id="WP_188455218.1">
    <property type="nucleotide sequence ID" value="NZ_BMFR01000007.1"/>
</dbReference>
<dbReference type="EMBL" id="BMFR01000007">
    <property type="protein sequence ID" value="GGG74913.1"/>
    <property type="molecule type" value="Genomic_DNA"/>
</dbReference>
<organism evidence="2 3">
    <name type="scientific">Virgibacillus oceani</name>
    <dbReference type="NCBI Taxonomy" id="1479511"/>
    <lineage>
        <taxon>Bacteria</taxon>
        <taxon>Bacillati</taxon>
        <taxon>Bacillota</taxon>
        <taxon>Bacilli</taxon>
        <taxon>Bacillales</taxon>
        <taxon>Bacillaceae</taxon>
        <taxon>Virgibacillus</taxon>
    </lineage>
</organism>
<proteinExistence type="predicted"/>
<accession>A0A917HDJ9</accession>
<reference evidence="2" key="2">
    <citation type="submission" date="2020-09" db="EMBL/GenBank/DDBJ databases">
        <authorList>
            <person name="Sun Q."/>
            <person name="Zhou Y."/>
        </authorList>
    </citation>
    <scope>NUCLEOTIDE SEQUENCE</scope>
    <source>
        <strain evidence="2">CGMCC 1.12754</strain>
    </source>
</reference>
<feature type="transmembrane region" description="Helical" evidence="1">
    <location>
        <begin position="6"/>
        <end position="25"/>
    </location>
</feature>
<evidence type="ECO:0000313" key="3">
    <source>
        <dbReference type="Proteomes" id="UP000622860"/>
    </source>
</evidence>
<keyword evidence="1" id="KW-0812">Transmembrane</keyword>
<keyword evidence="1" id="KW-0472">Membrane</keyword>
<keyword evidence="1" id="KW-1133">Transmembrane helix</keyword>